<organism evidence="16 17">
    <name type="scientific">Leucosporidium creatinivorum</name>
    <dbReference type="NCBI Taxonomy" id="106004"/>
    <lineage>
        <taxon>Eukaryota</taxon>
        <taxon>Fungi</taxon>
        <taxon>Dikarya</taxon>
        <taxon>Basidiomycota</taxon>
        <taxon>Pucciniomycotina</taxon>
        <taxon>Microbotryomycetes</taxon>
        <taxon>Leucosporidiales</taxon>
        <taxon>Leucosporidium</taxon>
    </lineage>
</organism>
<keyword evidence="8 13" id="KW-0408">Iron</keyword>
<evidence type="ECO:0000256" key="6">
    <source>
        <dbReference type="ARBA" id="ARBA00022723"/>
    </source>
</evidence>
<dbReference type="InterPro" id="IPR015932">
    <property type="entry name" value="Aconitase_dom2"/>
</dbReference>
<dbReference type="Pfam" id="PF00694">
    <property type="entry name" value="Aconitase_C"/>
    <property type="match status" value="1"/>
</dbReference>
<evidence type="ECO:0000256" key="5">
    <source>
        <dbReference type="ARBA" id="ARBA00022532"/>
    </source>
</evidence>
<dbReference type="Gene3D" id="3.20.19.10">
    <property type="entry name" value="Aconitase, domain 4"/>
    <property type="match status" value="1"/>
</dbReference>
<accession>A0A1Y2FD06</accession>
<comment type="similarity">
    <text evidence="3 13">Belongs to the aconitase/IPM isomerase family.</text>
</comment>
<feature type="domain" description="Aconitase A/isopropylmalate dehydratase small subunit swivel" evidence="15">
    <location>
        <begin position="582"/>
        <end position="710"/>
    </location>
</feature>
<dbReference type="GO" id="GO:0005829">
    <property type="term" value="C:cytosol"/>
    <property type="evidence" value="ECO:0007669"/>
    <property type="project" value="TreeGrafter"/>
</dbReference>
<dbReference type="SUPFAM" id="SSF52016">
    <property type="entry name" value="LeuD/IlvD-like"/>
    <property type="match status" value="1"/>
</dbReference>
<evidence type="ECO:0000313" key="16">
    <source>
        <dbReference type="EMBL" id="ORY81810.1"/>
    </source>
</evidence>
<sequence length="779" mass="83990">MLVARSPCSLAARNAMAGRSLRRALATHAPAYAAPLEKGVTINYQAVSDKIKLVKSRLNNRPLTLTEKILYGHLENPEQDVDRGKAHLRLQAARVAIHDANAQMALLQFMTAGIPRVRTPTSVHVDHLITAEHGAKKDLAAAISSNKEVYDFLESACAKYGIAFWRPGAGILHQVIFEQYAYPGSFFIGSDSHTPNAAGLGCLGIGVGGMEAVEVMAGLAYEVASPKVIGVKLTGQLSGWASHKDIILKLASILTVKGGTGHVVEYFGEGVDSLSCTGMGTIGNMGAEIGATSSIFPYTKSMGRFLRQTRRSATVEALQPFREDLQADEGAEYDRYIEINLSELEPHVNGPFTPDLSHPISVFKDRVAESTWPTQLSASHIGSCTNSSYEDLSRASSLAKQAEDAGLRLQTPFFIAPGSEEIRATVARDGILDTFEGAGGTMLANACGACVGQWKRSDFERGEKNSIISSFNRNFVGRQDGNPATHSFVASPELATAFAYAGTLAFNPLIDSIPTPSGKPFRFQPPVGPELPPTGYIAALEYYGAPPEDGAAVELAVSPQSERIQLITPFNPWDGKDELEAAILLKVKGKCTTDHISPAGLWYKYRGHLENISQNLLIGAINSENDKPNTIRNVFTGEWDSAPSTATAYRDSGIKWVIVAGDNYGEGSSREVAALSPRFMGGHAVIAKSFARIHEMNLKKQGLLPLTFSQPEDYERIQPSDKLTISGLESFTPNRPLALLVESKEGAAWETALNHTFTDLHISWFKAGSALGTLRAMNA</sequence>
<protein>
    <recommendedName>
        <fullName evidence="4 13">Aconitate hydratase, mitochondrial</fullName>
        <shortName evidence="13">Aconitase</shortName>
        <ecNumber evidence="13">4.2.1.-</ecNumber>
    </recommendedName>
</protein>
<dbReference type="AlphaFoldDB" id="A0A1Y2FD06"/>
<evidence type="ECO:0000256" key="7">
    <source>
        <dbReference type="ARBA" id="ARBA00022946"/>
    </source>
</evidence>
<dbReference type="Pfam" id="PF00330">
    <property type="entry name" value="Aconitase"/>
    <property type="match status" value="1"/>
</dbReference>
<dbReference type="InterPro" id="IPR015928">
    <property type="entry name" value="Aconitase/3IPM_dehydase_swvl"/>
</dbReference>
<keyword evidence="17" id="KW-1185">Reference proteome</keyword>
<dbReference type="FunFam" id="3.20.19.10:FF:000002">
    <property type="entry name" value="Aconitate hydratase, mitochondrial"/>
    <property type="match status" value="1"/>
</dbReference>
<gene>
    <name evidence="16" type="ORF">BCR35DRAFT_303969</name>
</gene>
<evidence type="ECO:0000256" key="4">
    <source>
        <dbReference type="ARBA" id="ARBA00015940"/>
    </source>
</evidence>
<dbReference type="InterPro" id="IPR015931">
    <property type="entry name" value="Acnase/IPM_dHydase_lsu_aba_1/3"/>
</dbReference>
<evidence type="ECO:0000259" key="15">
    <source>
        <dbReference type="Pfam" id="PF00694"/>
    </source>
</evidence>
<dbReference type="Proteomes" id="UP000193467">
    <property type="component" value="Unassembled WGS sequence"/>
</dbReference>
<dbReference type="EC" id="4.2.1.-" evidence="13"/>
<dbReference type="InterPro" id="IPR036008">
    <property type="entry name" value="Aconitase_4Fe-4S_dom"/>
</dbReference>
<keyword evidence="6 13" id="KW-0479">Metal-binding</keyword>
<dbReference type="PRINTS" id="PR00415">
    <property type="entry name" value="ACONITASE"/>
</dbReference>
<evidence type="ECO:0000256" key="9">
    <source>
        <dbReference type="ARBA" id="ARBA00023014"/>
    </source>
</evidence>
<dbReference type="InParanoid" id="A0A1Y2FD06"/>
<dbReference type="GO" id="GO:0006099">
    <property type="term" value="P:tricarboxylic acid cycle"/>
    <property type="evidence" value="ECO:0007669"/>
    <property type="project" value="UniProtKB-KW"/>
</dbReference>
<evidence type="ECO:0000259" key="14">
    <source>
        <dbReference type="Pfam" id="PF00330"/>
    </source>
</evidence>
<dbReference type="InterPro" id="IPR001030">
    <property type="entry name" value="Acoase/IPM_deHydtase_lsu_aba"/>
</dbReference>
<dbReference type="Gene3D" id="3.30.499.10">
    <property type="entry name" value="Aconitase, domain 3"/>
    <property type="match status" value="2"/>
</dbReference>
<proteinExistence type="inferred from homology"/>
<dbReference type="NCBIfam" id="NF005558">
    <property type="entry name" value="PRK07229.1"/>
    <property type="match status" value="1"/>
</dbReference>
<dbReference type="GO" id="GO:0003994">
    <property type="term" value="F:aconitate hydratase activity"/>
    <property type="evidence" value="ECO:0007669"/>
    <property type="project" value="UniProtKB-EC"/>
</dbReference>
<comment type="subcellular location">
    <subcellularLocation>
        <location evidence="1 13">Mitochondrion</location>
    </subcellularLocation>
</comment>
<keyword evidence="7 13" id="KW-0809">Transit peptide</keyword>
<evidence type="ECO:0000256" key="8">
    <source>
        <dbReference type="ARBA" id="ARBA00023004"/>
    </source>
</evidence>
<dbReference type="InterPro" id="IPR006248">
    <property type="entry name" value="Aconitase_mito-like"/>
</dbReference>
<dbReference type="GO" id="GO:0051539">
    <property type="term" value="F:4 iron, 4 sulfur cluster binding"/>
    <property type="evidence" value="ECO:0007669"/>
    <property type="project" value="UniProtKB-UniRule"/>
</dbReference>
<evidence type="ECO:0000256" key="12">
    <source>
        <dbReference type="ARBA" id="ARBA00023501"/>
    </source>
</evidence>
<keyword evidence="5" id="KW-0816">Tricarboxylic acid cycle</keyword>
<comment type="catalytic activity">
    <reaction evidence="12">
        <text>citrate = D-threo-isocitrate</text>
        <dbReference type="Rhea" id="RHEA:10336"/>
        <dbReference type="ChEBI" id="CHEBI:15562"/>
        <dbReference type="ChEBI" id="CHEBI:16947"/>
        <dbReference type="EC" id="4.2.1.3"/>
    </reaction>
</comment>
<evidence type="ECO:0000256" key="11">
    <source>
        <dbReference type="ARBA" id="ARBA00023239"/>
    </source>
</evidence>
<comment type="cofactor">
    <cofactor evidence="13">
        <name>[4Fe-4S] cluster</name>
        <dbReference type="ChEBI" id="CHEBI:49883"/>
    </cofactor>
    <text evidence="13">Binds 1 [4Fe-4S] cluster per subunit.</text>
</comment>
<name>A0A1Y2FD06_9BASI</name>
<dbReference type="OrthoDB" id="2224430at2759"/>
<dbReference type="PANTHER" id="PTHR43160">
    <property type="entry name" value="ACONITATE HYDRATASE B"/>
    <property type="match status" value="1"/>
</dbReference>
<dbReference type="FunFam" id="3.40.1060.10:FF:000001">
    <property type="entry name" value="Aconitate hydratase, mitochondrial"/>
    <property type="match status" value="1"/>
</dbReference>
<dbReference type="NCBIfam" id="TIGR01340">
    <property type="entry name" value="aconitase_mito"/>
    <property type="match status" value="1"/>
</dbReference>
<dbReference type="Gene3D" id="3.40.1060.10">
    <property type="entry name" value="Aconitase, Domain 2"/>
    <property type="match status" value="1"/>
</dbReference>
<comment type="caution">
    <text evidence="16">The sequence shown here is derived from an EMBL/GenBank/DDBJ whole genome shotgun (WGS) entry which is preliminary data.</text>
</comment>
<dbReference type="EMBL" id="MCGR01000022">
    <property type="protein sequence ID" value="ORY81810.1"/>
    <property type="molecule type" value="Genomic_DNA"/>
</dbReference>
<dbReference type="GO" id="GO:0005739">
    <property type="term" value="C:mitochondrion"/>
    <property type="evidence" value="ECO:0007669"/>
    <property type="project" value="UniProtKB-SubCell"/>
</dbReference>
<keyword evidence="11 13" id="KW-0456">Lyase</keyword>
<evidence type="ECO:0000313" key="17">
    <source>
        <dbReference type="Proteomes" id="UP000193467"/>
    </source>
</evidence>
<reference evidence="16 17" key="1">
    <citation type="submission" date="2016-07" db="EMBL/GenBank/DDBJ databases">
        <title>Pervasive Adenine N6-methylation of Active Genes in Fungi.</title>
        <authorList>
            <consortium name="DOE Joint Genome Institute"/>
            <person name="Mondo S.J."/>
            <person name="Dannebaum R.O."/>
            <person name="Kuo R.C."/>
            <person name="Labutti K."/>
            <person name="Haridas S."/>
            <person name="Kuo A."/>
            <person name="Salamov A."/>
            <person name="Ahrendt S.R."/>
            <person name="Lipzen A."/>
            <person name="Sullivan W."/>
            <person name="Andreopoulos W.B."/>
            <person name="Clum A."/>
            <person name="Lindquist E."/>
            <person name="Daum C."/>
            <person name="Ramamoorthy G.K."/>
            <person name="Gryganskyi A."/>
            <person name="Culley D."/>
            <person name="Magnuson J.K."/>
            <person name="James T.Y."/>
            <person name="O'Malley M.A."/>
            <person name="Stajich J.E."/>
            <person name="Spatafora J.W."/>
            <person name="Visel A."/>
            <person name="Grigoriev I.V."/>
        </authorList>
    </citation>
    <scope>NUCLEOTIDE SEQUENCE [LARGE SCALE GENOMIC DNA]</scope>
    <source>
        <strain evidence="16 17">62-1032</strain>
    </source>
</reference>
<evidence type="ECO:0000256" key="10">
    <source>
        <dbReference type="ARBA" id="ARBA00023128"/>
    </source>
</evidence>
<dbReference type="InterPro" id="IPR000573">
    <property type="entry name" value="AconitaseA/IPMdHydase_ssu_swvl"/>
</dbReference>
<dbReference type="FunFam" id="3.30.499.10:FF:000004">
    <property type="entry name" value="Aconitate hydratase, mitochondrial"/>
    <property type="match status" value="1"/>
</dbReference>
<comment type="pathway">
    <text evidence="2">Carbohydrate metabolism; tricarboxylic acid cycle; isocitrate from oxaloacetate: step 2/2.</text>
</comment>
<feature type="domain" description="Aconitase/3-isopropylmalate dehydratase large subunit alpha/beta/alpha" evidence="14">
    <location>
        <begin position="67"/>
        <end position="502"/>
    </location>
</feature>
<evidence type="ECO:0000256" key="1">
    <source>
        <dbReference type="ARBA" id="ARBA00004173"/>
    </source>
</evidence>
<keyword evidence="10 13" id="KW-0496">Mitochondrion</keyword>
<dbReference type="SUPFAM" id="SSF53732">
    <property type="entry name" value="Aconitase iron-sulfur domain"/>
    <property type="match status" value="1"/>
</dbReference>
<evidence type="ECO:0000256" key="13">
    <source>
        <dbReference type="RuleBase" id="RU362107"/>
    </source>
</evidence>
<dbReference type="STRING" id="106004.A0A1Y2FD06"/>
<keyword evidence="9 13" id="KW-0411">Iron-sulfur</keyword>
<dbReference type="PANTHER" id="PTHR43160:SF3">
    <property type="entry name" value="ACONITATE HYDRATASE, MITOCHONDRIAL"/>
    <property type="match status" value="1"/>
</dbReference>
<dbReference type="FunFam" id="3.30.499.10:FF:000003">
    <property type="entry name" value="Aconitate hydratase, mitochondrial"/>
    <property type="match status" value="1"/>
</dbReference>
<dbReference type="InterPro" id="IPR050926">
    <property type="entry name" value="Aconitase/IPM_isomerase"/>
</dbReference>
<dbReference type="GO" id="GO:0046872">
    <property type="term" value="F:metal ion binding"/>
    <property type="evidence" value="ECO:0007669"/>
    <property type="project" value="UniProtKB-UniRule"/>
</dbReference>
<evidence type="ECO:0000256" key="3">
    <source>
        <dbReference type="ARBA" id="ARBA00007185"/>
    </source>
</evidence>
<evidence type="ECO:0000256" key="2">
    <source>
        <dbReference type="ARBA" id="ARBA00004717"/>
    </source>
</evidence>